<keyword evidence="4 8" id="KW-0808">Transferase</keyword>
<evidence type="ECO:0000256" key="3">
    <source>
        <dbReference type="ARBA" id="ARBA00022576"/>
    </source>
</evidence>
<comment type="function">
    <text evidence="8">The glycine cleavage system catalyzes the degradation of glycine.</text>
</comment>
<evidence type="ECO:0000256" key="8">
    <source>
        <dbReference type="RuleBase" id="RU003981"/>
    </source>
</evidence>
<dbReference type="NCBIfam" id="TIGR00528">
    <property type="entry name" value="gcvT"/>
    <property type="match status" value="1"/>
</dbReference>
<dbReference type="InterPro" id="IPR027266">
    <property type="entry name" value="TrmE/GcvT-like"/>
</dbReference>
<dbReference type="GO" id="GO:0005960">
    <property type="term" value="C:glycine cleavage complex"/>
    <property type="evidence" value="ECO:0007669"/>
    <property type="project" value="InterPro"/>
</dbReference>
<keyword evidence="12" id="KW-1185">Reference proteome</keyword>
<dbReference type="Pfam" id="PF01571">
    <property type="entry name" value="GCV_T"/>
    <property type="match status" value="1"/>
</dbReference>
<dbReference type="GeneID" id="43578944"/>
<gene>
    <name evidence="11" type="ORF">SAPINGB_P000120</name>
</gene>
<dbReference type="OrthoDB" id="10263536at2759"/>
<reference evidence="11 12" key="1">
    <citation type="submission" date="2019-09" db="EMBL/GenBank/DDBJ databases">
        <authorList>
            <person name="Brejova B."/>
        </authorList>
    </citation>
    <scope>NUCLEOTIDE SEQUENCE [LARGE SCALE GENOMIC DNA]</scope>
</reference>
<dbReference type="PIRSF" id="PIRSF006487">
    <property type="entry name" value="GcvT"/>
    <property type="match status" value="1"/>
</dbReference>
<evidence type="ECO:0000256" key="7">
    <source>
        <dbReference type="PIRSR" id="PIRSR006487-1"/>
    </source>
</evidence>
<dbReference type="Gene3D" id="3.30.70.1400">
    <property type="entry name" value="Aminomethyltransferase beta-barrel domains"/>
    <property type="match status" value="1"/>
</dbReference>
<dbReference type="FunFam" id="3.30.70.1400:FF:000001">
    <property type="entry name" value="Aminomethyltransferase"/>
    <property type="match status" value="1"/>
</dbReference>
<comment type="similarity">
    <text evidence="1 8">Belongs to the GcvT family.</text>
</comment>
<evidence type="ECO:0000256" key="5">
    <source>
        <dbReference type="ARBA" id="ARBA00031395"/>
    </source>
</evidence>
<dbReference type="RefSeq" id="XP_031850735.1">
    <property type="nucleotide sequence ID" value="XM_031994844.1"/>
</dbReference>
<evidence type="ECO:0000313" key="11">
    <source>
        <dbReference type="EMBL" id="VVT43732.1"/>
    </source>
</evidence>
<protein>
    <recommendedName>
        <fullName evidence="2 8">Aminomethyltransferase</fullName>
        <ecNumber evidence="2 8">2.1.2.10</ecNumber>
    </recommendedName>
    <alternativeName>
        <fullName evidence="5 8">Glycine cleavage system T protein</fullName>
    </alternativeName>
</protein>
<proteinExistence type="inferred from homology"/>
<accession>A0A5E8B290</accession>
<dbReference type="Gene3D" id="3.30.1360.120">
    <property type="entry name" value="Probable tRNA modification gtpase trme, domain 1"/>
    <property type="match status" value="1"/>
</dbReference>
<organism evidence="11 12">
    <name type="scientific">Magnusiomyces paraingens</name>
    <dbReference type="NCBI Taxonomy" id="2606893"/>
    <lineage>
        <taxon>Eukaryota</taxon>
        <taxon>Fungi</taxon>
        <taxon>Dikarya</taxon>
        <taxon>Ascomycota</taxon>
        <taxon>Saccharomycotina</taxon>
        <taxon>Dipodascomycetes</taxon>
        <taxon>Dipodascales</taxon>
        <taxon>Dipodascaceae</taxon>
        <taxon>Magnusiomyces</taxon>
    </lineage>
</organism>
<comment type="subunit">
    <text evidence="8">The glycine cleavage system is composed of four proteins: P, T, L and H.</text>
</comment>
<dbReference type="InterPro" id="IPR013977">
    <property type="entry name" value="GcvT_C"/>
</dbReference>
<name>A0A5E8B290_9ASCO</name>
<keyword evidence="8" id="KW-0496">Mitochondrion</keyword>
<dbReference type="Gene3D" id="2.40.30.110">
    <property type="entry name" value="Aminomethyltransferase beta-barrel domains"/>
    <property type="match status" value="1"/>
</dbReference>
<dbReference type="InterPro" id="IPR006223">
    <property type="entry name" value="GcvT"/>
</dbReference>
<dbReference type="GO" id="GO:0005739">
    <property type="term" value="C:mitochondrion"/>
    <property type="evidence" value="ECO:0007669"/>
    <property type="project" value="UniProtKB-SubCell"/>
</dbReference>
<feature type="domain" description="GCVT N-terminal" evidence="9">
    <location>
        <begin position="36"/>
        <end position="293"/>
    </location>
</feature>
<dbReference type="InterPro" id="IPR006222">
    <property type="entry name" value="GCVT_N"/>
</dbReference>
<evidence type="ECO:0000256" key="2">
    <source>
        <dbReference type="ARBA" id="ARBA00012616"/>
    </source>
</evidence>
<dbReference type="AlphaFoldDB" id="A0A5E8B290"/>
<dbReference type="InterPro" id="IPR029043">
    <property type="entry name" value="GcvT/YgfZ_C"/>
</dbReference>
<sequence length="410" mass="44413">MLASIRSVAGRRAPAATMCKRFNSTTTADGLVKTPFYDLHLELGATIVPYAGYAMPVLYKGQSHIESHNWVRSKAGIFDVSHMLQHKFSGPGTTEFLEKITPSDLKALAPFSSTLSVILNKNGGVVDDTIITKHGEDDFYVVTNAGCRDRDLAFIAEQLTEFGKGNVQRSTIEGGLLAFQGPQAAEVLQKMTRYDLNTLKFGHSAFVPILGLGEFHVARGGYTGEDGFEISIPDVAAANEIARALLEAQDYVRAIGLAARDSLRLEAGMCLYGHELSEEITPVDAGLTWVVGKSRRTPETATFNGAETVLAQIADKTKVPRVRRGITSTGPAARENMDVYTSDSKDIASGTKIGVVSSGSFSPTTKQNIGMAYVPRAYMKVGTDIKINVRGKLRPGKIAKLPFVEPKYFR</sequence>
<dbReference type="Proteomes" id="UP000398389">
    <property type="component" value="Unassembled WGS sequence"/>
</dbReference>
<dbReference type="Pfam" id="PF08669">
    <property type="entry name" value="GCV_T_C"/>
    <property type="match status" value="1"/>
</dbReference>
<dbReference type="GO" id="GO:0006546">
    <property type="term" value="P:glycine catabolic process"/>
    <property type="evidence" value="ECO:0007669"/>
    <property type="project" value="InterPro"/>
</dbReference>
<comment type="subcellular location">
    <subcellularLocation>
        <location evidence="8">Mitochondrion</location>
    </subcellularLocation>
</comment>
<dbReference type="PANTHER" id="PTHR43757:SF2">
    <property type="entry name" value="AMINOMETHYLTRANSFERASE, MITOCHONDRIAL"/>
    <property type="match status" value="1"/>
</dbReference>
<dbReference type="EMBL" id="CABVLU010000001">
    <property type="protein sequence ID" value="VVT43732.1"/>
    <property type="molecule type" value="Genomic_DNA"/>
</dbReference>
<evidence type="ECO:0000259" key="9">
    <source>
        <dbReference type="Pfam" id="PF01571"/>
    </source>
</evidence>
<dbReference type="SUPFAM" id="SSF101790">
    <property type="entry name" value="Aminomethyltransferase beta-barrel domain"/>
    <property type="match status" value="1"/>
</dbReference>
<dbReference type="SUPFAM" id="SSF103025">
    <property type="entry name" value="Folate-binding domain"/>
    <property type="match status" value="1"/>
</dbReference>
<keyword evidence="8" id="KW-0809">Transit peptide</keyword>
<dbReference type="Gene3D" id="4.10.1250.10">
    <property type="entry name" value="Aminomethyltransferase fragment"/>
    <property type="match status" value="1"/>
</dbReference>
<feature type="domain" description="Aminomethyltransferase C-terminal" evidence="10">
    <location>
        <begin position="332"/>
        <end position="404"/>
    </location>
</feature>
<dbReference type="NCBIfam" id="NF001567">
    <property type="entry name" value="PRK00389.1"/>
    <property type="match status" value="1"/>
</dbReference>
<evidence type="ECO:0000259" key="10">
    <source>
        <dbReference type="Pfam" id="PF08669"/>
    </source>
</evidence>
<evidence type="ECO:0000313" key="12">
    <source>
        <dbReference type="Proteomes" id="UP000398389"/>
    </source>
</evidence>
<comment type="catalytic activity">
    <reaction evidence="6 8">
        <text>N(6)-[(R)-S(8)-aminomethyldihydrolipoyl]-L-lysyl-[protein] + (6S)-5,6,7,8-tetrahydrofolate = N(6)-[(R)-dihydrolipoyl]-L-lysyl-[protein] + (6R)-5,10-methylene-5,6,7,8-tetrahydrofolate + NH4(+)</text>
        <dbReference type="Rhea" id="RHEA:16945"/>
        <dbReference type="Rhea" id="RHEA-COMP:10475"/>
        <dbReference type="Rhea" id="RHEA-COMP:10492"/>
        <dbReference type="ChEBI" id="CHEBI:15636"/>
        <dbReference type="ChEBI" id="CHEBI:28938"/>
        <dbReference type="ChEBI" id="CHEBI:57453"/>
        <dbReference type="ChEBI" id="CHEBI:83100"/>
        <dbReference type="ChEBI" id="CHEBI:83143"/>
        <dbReference type="EC" id="2.1.2.10"/>
    </reaction>
</comment>
<dbReference type="InterPro" id="IPR028896">
    <property type="entry name" value="GcvT/YgfZ/DmdA"/>
</dbReference>
<dbReference type="EC" id="2.1.2.10" evidence="2 8"/>
<evidence type="ECO:0000256" key="4">
    <source>
        <dbReference type="ARBA" id="ARBA00022679"/>
    </source>
</evidence>
<evidence type="ECO:0000256" key="1">
    <source>
        <dbReference type="ARBA" id="ARBA00008609"/>
    </source>
</evidence>
<dbReference type="GO" id="GO:0004047">
    <property type="term" value="F:aminomethyltransferase activity"/>
    <property type="evidence" value="ECO:0007669"/>
    <property type="project" value="UniProtKB-EC"/>
</dbReference>
<evidence type="ECO:0000256" key="6">
    <source>
        <dbReference type="ARBA" id="ARBA00047665"/>
    </source>
</evidence>
<feature type="binding site" evidence="7">
    <location>
        <position position="229"/>
    </location>
    <ligand>
        <name>substrate</name>
    </ligand>
</feature>
<keyword evidence="3 8" id="KW-0032">Aminotransferase</keyword>
<dbReference type="PANTHER" id="PTHR43757">
    <property type="entry name" value="AMINOMETHYLTRANSFERASE"/>
    <property type="match status" value="1"/>
</dbReference>
<dbReference type="GO" id="GO:0008483">
    <property type="term" value="F:transaminase activity"/>
    <property type="evidence" value="ECO:0007669"/>
    <property type="project" value="UniProtKB-KW"/>
</dbReference>